<dbReference type="Gene3D" id="4.10.830.30">
    <property type="entry name" value="Ribosomal protein L31"/>
    <property type="match status" value="1"/>
</dbReference>
<dbReference type="Pfam" id="PF01197">
    <property type="entry name" value="Ribosomal_L31"/>
    <property type="match status" value="1"/>
</dbReference>
<comment type="subunit">
    <text evidence="2 5">Part of the 50S ribosomal subunit.</text>
</comment>
<feature type="compositionally biased region" description="Basic and acidic residues" evidence="6">
    <location>
        <begin position="83"/>
        <end position="98"/>
    </location>
</feature>
<evidence type="ECO:0000256" key="6">
    <source>
        <dbReference type="SAM" id="MobiDB-lite"/>
    </source>
</evidence>
<dbReference type="InterPro" id="IPR034704">
    <property type="entry name" value="Ribosomal_bL28/bL31-like_sf"/>
</dbReference>
<feature type="region of interest" description="Disordered" evidence="6">
    <location>
        <begin position="82"/>
        <end position="120"/>
    </location>
</feature>
<dbReference type="InterPro" id="IPR002150">
    <property type="entry name" value="Ribosomal_bL31"/>
</dbReference>
<dbReference type="NCBIfam" id="NF002462">
    <property type="entry name" value="PRK01678.1"/>
    <property type="match status" value="1"/>
</dbReference>
<evidence type="ECO:0000313" key="7">
    <source>
        <dbReference type="EMBL" id="MBF5059503.1"/>
    </source>
</evidence>
<evidence type="ECO:0000256" key="3">
    <source>
        <dbReference type="ARBA" id="ARBA00022980"/>
    </source>
</evidence>
<dbReference type="Proteomes" id="UP001194714">
    <property type="component" value="Unassembled WGS sequence"/>
</dbReference>
<dbReference type="GO" id="GO:0005840">
    <property type="term" value="C:ribosome"/>
    <property type="evidence" value="ECO:0007669"/>
    <property type="project" value="UniProtKB-KW"/>
</dbReference>
<protein>
    <recommendedName>
        <fullName evidence="5">Large ribosomal subunit protein bL31B</fullName>
    </recommendedName>
</protein>
<dbReference type="InterPro" id="IPR042105">
    <property type="entry name" value="Ribosomal_bL31_sf"/>
</dbReference>
<evidence type="ECO:0000256" key="1">
    <source>
        <dbReference type="ARBA" id="ARBA00008196"/>
    </source>
</evidence>
<comment type="similarity">
    <text evidence="1 5">Belongs to the bacterial ribosomal protein bL31 family. Type B subfamily.</text>
</comment>
<keyword evidence="8" id="KW-1185">Reference proteome</keyword>
<gene>
    <name evidence="5" type="primary">rpmE2</name>
    <name evidence="7" type="ORF">NEPTK9_001017</name>
</gene>
<evidence type="ECO:0000256" key="4">
    <source>
        <dbReference type="ARBA" id="ARBA00023274"/>
    </source>
</evidence>
<dbReference type="HAMAP" id="MF_00502">
    <property type="entry name" value="Ribosomal_bL31_2"/>
    <property type="match status" value="1"/>
</dbReference>
<sequence>MIQMKKEGHPAYQDILFVDTATGDKFVCGSTLQPKETETFEGKEYPVYKVPISSASHPFFTGSQQFVDSEGRVDKFKKRYTRKAAENKQEQEKQDEQKKKKTAKKTTAKKTAKKKAAPKE</sequence>
<evidence type="ECO:0000256" key="2">
    <source>
        <dbReference type="ARBA" id="ARBA00011838"/>
    </source>
</evidence>
<evidence type="ECO:0000313" key="8">
    <source>
        <dbReference type="Proteomes" id="UP001194714"/>
    </source>
</evidence>
<organism evidence="7 8">
    <name type="scientific">Candidatus Neptunichlamydia vexilliferae</name>
    <dbReference type="NCBI Taxonomy" id="1651774"/>
    <lineage>
        <taxon>Bacteria</taxon>
        <taxon>Pseudomonadati</taxon>
        <taxon>Chlamydiota</taxon>
        <taxon>Chlamydiia</taxon>
        <taxon>Parachlamydiales</taxon>
        <taxon>Simkaniaceae</taxon>
        <taxon>Candidatus Neptunichlamydia</taxon>
    </lineage>
</organism>
<keyword evidence="3 5" id="KW-0689">Ribosomal protein</keyword>
<dbReference type="PANTHER" id="PTHR33280">
    <property type="entry name" value="50S RIBOSOMAL PROTEIN L31, CHLOROPLASTIC"/>
    <property type="match status" value="1"/>
</dbReference>
<dbReference type="PRINTS" id="PR01249">
    <property type="entry name" value="RIBOSOMALL31"/>
</dbReference>
<dbReference type="SUPFAM" id="SSF143800">
    <property type="entry name" value="L28p-like"/>
    <property type="match status" value="1"/>
</dbReference>
<name>A0ABS0AZE0_9BACT</name>
<reference evidence="7 8" key="1">
    <citation type="submission" date="2020-01" db="EMBL/GenBank/DDBJ databases">
        <title>Draft genome sequence of Cand. Neptunochlamydia vexilliferae K9.</title>
        <authorList>
            <person name="Schulz F."/>
            <person name="Koestlbacher S."/>
            <person name="Wascher F."/>
            <person name="Pizzetti I."/>
            <person name="Horn M."/>
        </authorList>
    </citation>
    <scope>NUCLEOTIDE SEQUENCE [LARGE SCALE GENOMIC DNA]</scope>
    <source>
        <strain evidence="7 8">K9</strain>
    </source>
</reference>
<feature type="compositionally biased region" description="Basic residues" evidence="6">
    <location>
        <begin position="99"/>
        <end position="120"/>
    </location>
</feature>
<accession>A0ABS0AZE0</accession>
<dbReference type="PANTHER" id="PTHR33280:SF1">
    <property type="entry name" value="LARGE RIBOSOMAL SUBUNIT PROTEIN BL31C"/>
    <property type="match status" value="1"/>
</dbReference>
<proteinExistence type="inferred from homology"/>
<dbReference type="NCBIfam" id="TIGR00105">
    <property type="entry name" value="L31"/>
    <property type="match status" value="1"/>
</dbReference>
<comment type="caution">
    <text evidence="7">The sequence shown here is derived from an EMBL/GenBank/DDBJ whole genome shotgun (WGS) entry which is preliminary data.</text>
</comment>
<dbReference type="EMBL" id="JAAEJV010000025">
    <property type="protein sequence ID" value="MBF5059503.1"/>
    <property type="molecule type" value="Genomic_DNA"/>
</dbReference>
<keyword evidence="4 5" id="KW-0687">Ribonucleoprotein</keyword>
<dbReference type="InterPro" id="IPR027493">
    <property type="entry name" value="Ribosomal_bL31_B"/>
</dbReference>
<evidence type="ECO:0000256" key="5">
    <source>
        <dbReference type="HAMAP-Rule" id="MF_00502"/>
    </source>
</evidence>